<evidence type="ECO:0000313" key="3">
    <source>
        <dbReference type="Proteomes" id="UP000294848"/>
    </source>
</evidence>
<feature type="transmembrane region" description="Helical" evidence="1">
    <location>
        <begin position="15"/>
        <end position="36"/>
    </location>
</feature>
<dbReference type="AlphaFoldDB" id="A0A4R6GUB4"/>
<dbReference type="Proteomes" id="UP000294848">
    <property type="component" value="Unassembled WGS sequence"/>
</dbReference>
<organism evidence="2 3">
    <name type="scientific">Sunxiuqinia elliptica</name>
    <dbReference type="NCBI Taxonomy" id="655355"/>
    <lineage>
        <taxon>Bacteria</taxon>
        <taxon>Pseudomonadati</taxon>
        <taxon>Bacteroidota</taxon>
        <taxon>Bacteroidia</taxon>
        <taxon>Marinilabiliales</taxon>
        <taxon>Prolixibacteraceae</taxon>
        <taxon>Sunxiuqinia</taxon>
    </lineage>
</organism>
<keyword evidence="1" id="KW-0812">Transmembrane</keyword>
<dbReference type="EMBL" id="SNWI01000008">
    <property type="protein sequence ID" value="TDN98420.1"/>
    <property type="molecule type" value="Genomic_DNA"/>
</dbReference>
<gene>
    <name evidence="2" type="ORF">DET52_108208</name>
</gene>
<name>A0A4R6GUB4_9BACT</name>
<keyword evidence="1" id="KW-0472">Membrane</keyword>
<evidence type="ECO:0000256" key="1">
    <source>
        <dbReference type="SAM" id="Phobius"/>
    </source>
</evidence>
<proteinExistence type="predicted"/>
<sequence length="44" mass="5187">MYLRKLLHEFPQTSFYYSFIGAFYLKFLTGNVSVVLNSYDLNSV</sequence>
<protein>
    <submittedName>
        <fullName evidence="2">Uncharacterized protein</fullName>
    </submittedName>
</protein>
<comment type="caution">
    <text evidence="2">The sequence shown here is derived from an EMBL/GenBank/DDBJ whole genome shotgun (WGS) entry which is preliminary data.</text>
</comment>
<reference evidence="2 3" key="1">
    <citation type="submission" date="2019-03" db="EMBL/GenBank/DDBJ databases">
        <title>Freshwater and sediment microbial communities from various areas in North America, analyzing microbe dynamics in response to fracking.</title>
        <authorList>
            <person name="Lamendella R."/>
        </authorList>
    </citation>
    <scope>NUCLEOTIDE SEQUENCE [LARGE SCALE GENOMIC DNA]</scope>
    <source>
        <strain evidence="2 3">114D</strain>
    </source>
</reference>
<keyword evidence="1" id="KW-1133">Transmembrane helix</keyword>
<evidence type="ECO:0000313" key="2">
    <source>
        <dbReference type="EMBL" id="TDN98420.1"/>
    </source>
</evidence>
<accession>A0A4R6GUB4</accession>